<proteinExistence type="predicted"/>
<dbReference type="AlphaFoldDB" id="A0AAX0QU56"/>
<evidence type="ECO:0000313" key="4">
    <source>
        <dbReference type="Proteomes" id="UP000266198"/>
    </source>
</evidence>
<reference evidence="1 3" key="1">
    <citation type="journal article" date="2017" name="PLoS ONE">
        <title>Development of a real-time PCR for detection of Staphylococcus pseudintermedius using a novel automated comparison of whole-genome sequences.</title>
        <authorList>
            <person name="Verstappen K.M."/>
            <person name="Huijbregts L."/>
            <person name="Spaninks M."/>
            <person name="Wagenaar J.A."/>
            <person name="Fluit A.C."/>
            <person name="Duim B."/>
        </authorList>
    </citation>
    <scope>NUCLEOTIDE SEQUENCE [LARGE SCALE GENOMIC DNA]</scope>
    <source>
        <strain evidence="1 3">15S02591-1</strain>
    </source>
</reference>
<accession>A0AAX0QU56</accession>
<evidence type="ECO:0000313" key="1">
    <source>
        <dbReference type="EMBL" id="PCF50123.1"/>
    </source>
</evidence>
<organism evidence="1 3">
    <name type="scientific">Staphylococcus delphini</name>
    <dbReference type="NCBI Taxonomy" id="53344"/>
    <lineage>
        <taxon>Bacteria</taxon>
        <taxon>Bacillati</taxon>
        <taxon>Bacillota</taxon>
        <taxon>Bacilli</taxon>
        <taxon>Bacillales</taxon>
        <taxon>Staphylococcaceae</taxon>
        <taxon>Staphylococcus</taxon>
        <taxon>Staphylococcus intermedius group</taxon>
    </lineage>
</organism>
<evidence type="ECO:0000313" key="3">
    <source>
        <dbReference type="Proteomes" id="UP000217473"/>
    </source>
</evidence>
<evidence type="ECO:0000313" key="2">
    <source>
        <dbReference type="EMBL" id="RIZ56245.1"/>
    </source>
</evidence>
<dbReference type="RefSeq" id="WP_096597444.1">
    <property type="nucleotide sequence ID" value="NZ_LR134263.1"/>
</dbReference>
<reference evidence="2 4" key="2">
    <citation type="submission" date="2017-06" db="EMBL/GenBank/DDBJ databases">
        <title>Identification of a new gene, sdsY, involved in staphylococcal internalization in non-professional phagocytic cells (NPPCs).</title>
        <authorList>
            <person name="Maali Y."/>
            <person name="Martins-Simoes P."/>
            <person name="Trouillet-Assant S."/>
            <person name="Laurent F."/>
            <person name="Diot A."/>
            <person name="Verhoeven P."/>
            <person name="Bouvard D."/>
            <person name="Vandenesch F."/>
            <person name="Bes M."/>
        </authorList>
    </citation>
    <scope>NUCLEOTIDE SEQUENCE [LARGE SCALE GENOMIC DNA]</scope>
    <source>
        <strain evidence="2 4">Heidy</strain>
    </source>
</reference>
<dbReference type="Proteomes" id="UP000217473">
    <property type="component" value="Unassembled WGS sequence"/>
</dbReference>
<gene>
    <name evidence="1" type="ORF">B5C07_07915</name>
    <name evidence="2" type="ORF">CDL68_01510</name>
</gene>
<keyword evidence="4" id="KW-1185">Reference proteome</keyword>
<dbReference type="EMBL" id="MWUR01000010">
    <property type="protein sequence ID" value="PCF50123.1"/>
    <property type="molecule type" value="Genomic_DNA"/>
</dbReference>
<comment type="caution">
    <text evidence="1">The sequence shown here is derived from an EMBL/GenBank/DDBJ whole genome shotgun (WGS) entry which is preliminary data.</text>
</comment>
<sequence length="109" mass="12905">MKQVMTGRGTGKTEQTVLMMQENKKLYTILPTYHYRLPIRHTCKKLELTEVETREILDRTVTLDELLEHDFPVDSQIHIEEADAVLRSLLRIQFNTMTTSHWSVQKFEE</sequence>
<name>A0AAX0QU56_9STAP</name>
<dbReference type="EMBL" id="NIPK01000002">
    <property type="protein sequence ID" value="RIZ56245.1"/>
    <property type="molecule type" value="Genomic_DNA"/>
</dbReference>
<dbReference type="Proteomes" id="UP000266198">
    <property type="component" value="Unassembled WGS sequence"/>
</dbReference>
<protein>
    <submittedName>
        <fullName evidence="1">Uncharacterized protein</fullName>
    </submittedName>
</protein>